<dbReference type="PATRIC" id="fig|270351.10.peg.7280"/>
<reference evidence="3 4" key="1">
    <citation type="journal article" date="2015" name="Genome Announc.">
        <title>Complete Genome Sequence of Methylobacterium aquaticum Strain 22A, Isolated from Racomitrium japonicum Moss.</title>
        <authorList>
            <person name="Tani A."/>
            <person name="Ogura Y."/>
            <person name="Hayashi T."/>
            <person name="Kimbara K."/>
        </authorList>
    </citation>
    <scope>NUCLEOTIDE SEQUENCE [LARGE SCALE GENOMIC DNA]</scope>
    <source>
        <strain evidence="3 4">MA-22A</strain>
        <plasmid evidence="4">Plasmid pMaq22A_2p DNA</plasmid>
    </source>
</reference>
<dbReference type="Pfam" id="PF01970">
    <property type="entry name" value="TctA"/>
    <property type="match status" value="1"/>
</dbReference>
<dbReference type="PANTHER" id="PTHR35342">
    <property type="entry name" value="TRICARBOXYLIC TRANSPORT PROTEIN"/>
    <property type="match status" value="1"/>
</dbReference>
<keyword evidence="1" id="KW-0812">Transmembrane</keyword>
<dbReference type="EMBL" id="AP014706">
    <property type="protein sequence ID" value="BAQ50125.1"/>
    <property type="molecule type" value="Genomic_DNA"/>
</dbReference>
<keyword evidence="1" id="KW-0472">Membrane</keyword>
<feature type="transmembrane region" description="Helical" evidence="1">
    <location>
        <begin position="324"/>
        <end position="345"/>
    </location>
</feature>
<protein>
    <submittedName>
        <fullName evidence="3">Uncharacterized protein conserved in bacteria</fullName>
    </submittedName>
</protein>
<dbReference type="RefSeq" id="WP_082743035.1">
    <property type="nucleotide sequence ID" value="NZ_AP014706.1"/>
</dbReference>
<evidence type="ECO:0000256" key="1">
    <source>
        <dbReference type="SAM" id="Phobius"/>
    </source>
</evidence>
<keyword evidence="3" id="KW-0614">Plasmid</keyword>
<feature type="transmembrane region" description="Helical" evidence="1">
    <location>
        <begin position="389"/>
        <end position="408"/>
    </location>
</feature>
<dbReference type="OrthoDB" id="7323395at2"/>
<name>A0A0C6G247_9HYPH</name>
<keyword evidence="1" id="KW-1133">Transmembrane helix</keyword>
<feature type="transmembrane region" description="Helical" evidence="1">
    <location>
        <begin position="420"/>
        <end position="445"/>
    </location>
</feature>
<feature type="transmembrane region" description="Helical" evidence="1">
    <location>
        <begin position="465"/>
        <end position="490"/>
    </location>
</feature>
<feature type="transmembrane region" description="Helical" evidence="1">
    <location>
        <begin position="21"/>
        <end position="42"/>
    </location>
</feature>
<feature type="domain" description="DUF112" evidence="2">
    <location>
        <begin position="22"/>
        <end position="441"/>
    </location>
</feature>
<dbReference type="Proteomes" id="UP000061432">
    <property type="component" value="Plasmid pMaq22A_2p"/>
</dbReference>
<feature type="transmembrane region" description="Helical" evidence="1">
    <location>
        <begin position="199"/>
        <end position="221"/>
    </location>
</feature>
<reference evidence="4" key="2">
    <citation type="submission" date="2015-01" db="EMBL/GenBank/DDBJ databases">
        <title>Complete genome sequence of Methylobacterium aquaticum strain 22A.</title>
        <authorList>
            <person name="Tani A."/>
            <person name="Ogura Y."/>
            <person name="Hayashi T."/>
        </authorList>
    </citation>
    <scope>NUCLEOTIDE SEQUENCE [LARGE SCALE GENOMIC DNA]</scope>
    <source>
        <strain evidence="4">MA-22A</strain>
        <plasmid evidence="4">Plasmid pMaq22A_2p DNA</plasmid>
    </source>
</reference>
<evidence type="ECO:0000313" key="3">
    <source>
        <dbReference type="EMBL" id="BAQ50125.1"/>
    </source>
</evidence>
<feature type="transmembrane region" description="Helical" evidence="1">
    <location>
        <begin position="48"/>
        <end position="72"/>
    </location>
</feature>
<accession>A0A0C6G247</accession>
<evidence type="ECO:0000313" key="4">
    <source>
        <dbReference type="Proteomes" id="UP000061432"/>
    </source>
</evidence>
<dbReference type="AlphaFoldDB" id="A0A0C6G247"/>
<feature type="transmembrane region" description="Helical" evidence="1">
    <location>
        <begin position="109"/>
        <end position="133"/>
    </location>
</feature>
<proteinExistence type="predicted"/>
<geneLocation type="plasmid" evidence="4">
    <name>pMaq22A_2p DNA</name>
</geneLocation>
<dbReference type="PANTHER" id="PTHR35342:SF5">
    <property type="entry name" value="TRICARBOXYLIC TRANSPORT PROTEIN"/>
    <property type="match status" value="1"/>
</dbReference>
<feature type="transmembrane region" description="Helical" evidence="1">
    <location>
        <begin position="139"/>
        <end position="163"/>
    </location>
</feature>
<dbReference type="KEGG" id="maqu:Maq22A_2p41855"/>
<gene>
    <name evidence="3" type="ORF">Maq22A_2p41855</name>
</gene>
<feature type="transmembrane region" description="Helical" evidence="1">
    <location>
        <begin position="357"/>
        <end position="383"/>
    </location>
</feature>
<evidence type="ECO:0000259" key="2">
    <source>
        <dbReference type="Pfam" id="PF01970"/>
    </source>
</evidence>
<organism evidence="3 4">
    <name type="scientific">Methylobacterium aquaticum</name>
    <dbReference type="NCBI Taxonomy" id="270351"/>
    <lineage>
        <taxon>Bacteria</taxon>
        <taxon>Pseudomonadati</taxon>
        <taxon>Pseudomonadota</taxon>
        <taxon>Alphaproteobacteria</taxon>
        <taxon>Hyphomicrobiales</taxon>
        <taxon>Methylobacteriaceae</taxon>
        <taxon>Methylobacterium</taxon>
    </lineage>
</organism>
<sequence>MDSTVANLIHGFSIALQPHNFLFSLVGVLIGNLIGVLPGMGIMATISILLPLTFGMPPVAAILMLAGIYYGAQYGGAICSILLNLPCHPSHAVTCLDGYPMTRQGRGGVALGITMLASFFGAAFGIVQMILFAPLLVRIAFQFGPAEISTLMLLGLLAGATLARGSALKGVAMTLVGLTLGCVGSDLDTGTSRFTFGVMSLYNGIDLVAVALGFFGIAEFLKSINRLTIGDLSGVRVRMRDMRPSRADLRESALPILRGTLIGSLCSLIPGTGPTIASFIAYAAEKRVSRHPERFGRGAIGGVASPEASTHSSVQGDFVPTMSLGIPGDAVMALILGALIIQGITPGPQLMTEHPDVFWGLIASFWIGNILLVLLNVPLIGIWVRLLQIPFRFLYPCALFFICVGVYSTNNEMFGVLQTLVIGIVGYGLMRLGFHPAPVLLGFVLGPRLEENFRRALLLSRGDPWTFVGSPISATFVALAVLLVGMQVVLAWRGRRRSRMDAVLAGNERGRRMTPAEAPAVTGSLEV</sequence>
<dbReference type="InterPro" id="IPR002823">
    <property type="entry name" value="DUF112_TM"/>
</dbReference>